<keyword evidence="3" id="KW-0804">Transcription</keyword>
<reference evidence="6" key="1">
    <citation type="journal article" date="2021" name="PeerJ">
        <title>Extensive microbial diversity within the chicken gut microbiome revealed by metagenomics and culture.</title>
        <authorList>
            <person name="Gilroy R."/>
            <person name="Ravi A."/>
            <person name="Getino M."/>
            <person name="Pursley I."/>
            <person name="Horton D.L."/>
            <person name="Alikhan N.F."/>
            <person name="Baker D."/>
            <person name="Gharbi K."/>
            <person name="Hall N."/>
            <person name="Watson M."/>
            <person name="Adriaenssens E.M."/>
            <person name="Foster-Nyarko E."/>
            <person name="Jarju S."/>
            <person name="Secka A."/>
            <person name="Antonio M."/>
            <person name="Oren A."/>
            <person name="Chaudhuri R.R."/>
            <person name="La Ragione R."/>
            <person name="Hildebrand F."/>
            <person name="Pallen M.J."/>
        </authorList>
    </citation>
    <scope>NUCLEOTIDE SEQUENCE</scope>
    <source>
        <strain evidence="6">CHK130-7132</strain>
    </source>
</reference>
<feature type="region of interest" description="Disordered" evidence="4">
    <location>
        <begin position="235"/>
        <end position="267"/>
    </location>
</feature>
<dbReference type="Pfam" id="PF00392">
    <property type="entry name" value="GntR"/>
    <property type="match status" value="1"/>
</dbReference>
<dbReference type="SUPFAM" id="SSF48008">
    <property type="entry name" value="GntR ligand-binding domain-like"/>
    <property type="match status" value="1"/>
</dbReference>
<dbReference type="InterPro" id="IPR036390">
    <property type="entry name" value="WH_DNA-bd_sf"/>
</dbReference>
<dbReference type="AlphaFoldDB" id="A0A9D2PYJ3"/>
<dbReference type="InterPro" id="IPR036388">
    <property type="entry name" value="WH-like_DNA-bd_sf"/>
</dbReference>
<dbReference type="Gene3D" id="1.20.120.530">
    <property type="entry name" value="GntR ligand-binding domain-like"/>
    <property type="match status" value="1"/>
</dbReference>
<comment type="caution">
    <text evidence="6">The sequence shown here is derived from an EMBL/GenBank/DDBJ whole genome shotgun (WGS) entry which is preliminary data.</text>
</comment>
<proteinExistence type="predicted"/>
<gene>
    <name evidence="6" type="ORF">H9932_03355</name>
</gene>
<dbReference type="SMART" id="SM00345">
    <property type="entry name" value="HTH_GNTR"/>
    <property type="match status" value="1"/>
</dbReference>
<dbReference type="Pfam" id="PF07729">
    <property type="entry name" value="FCD"/>
    <property type="match status" value="1"/>
</dbReference>
<evidence type="ECO:0000313" key="7">
    <source>
        <dbReference type="Proteomes" id="UP000823854"/>
    </source>
</evidence>
<organism evidence="6 7">
    <name type="scientific">Candidatus Brachybacterium intestinipullorum</name>
    <dbReference type="NCBI Taxonomy" id="2838512"/>
    <lineage>
        <taxon>Bacteria</taxon>
        <taxon>Bacillati</taxon>
        <taxon>Actinomycetota</taxon>
        <taxon>Actinomycetes</taxon>
        <taxon>Micrococcales</taxon>
        <taxon>Dermabacteraceae</taxon>
        <taxon>Brachybacterium</taxon>
    </lineage>
</organism>
<dbReference type="InterPro" id="IPR011711">
    <property type="entry name" value="GntR_C"/>
</dbReference>
<dbReference type="GO" id="GO:0003677">
    <property type="term" value="F:DNA binding"/>
    <property type="evidence" value="ECO:0007669"/>
    <property type="project" value="UniProtKB-KW"/>
</dbReference>
<name>A0A9D2PYJ3_9MICO</name>
<dbReference type="InterPro" id="IPR000524">
    <property type="entry name" value="Tscrpt_reg_HTH_GntR"/>
</dbReference>
<feature type="compositionally biased region" description="Basic and acidic residues" evidence="4">
    <location>
        <begin position="235"/>
        <end position="247"/>
    </location>
</feature>
<dbReference type="GO" id="GO:0003700">
    <property type="term" value="F:DNA-binding transcription factor activity"/>
    <property type="evidence" value="ECO:0007669"/>
    <property type="project" value="InterPro"/>
</dbReference>
<evidence type="ECO:0000313" key="6">
    <source>
        <dbReference type="EMBL" id="HJC68704.1"/>
    </source>
</evidence>
<dbReference type="InterPro" id="IPR008920">
    <property type="entry name" value="TF_FadR/GntR_C"/>
</dbReference>
<evidence type="ECO:0000256" key="4">
    <source>
        <dbReference type="SAM" id="MobiDB-lite"/>
    </source>
</evidence>
<feature type="domain" description="HTH gntR-type" evidence="5">
    <location>
        <begin position="19"/>
        <end position="86"/>
    </location>
</feature>
<keyword evidence="2" id="KW-0238">DNA-binding</keyword>
<sequence length="267" mass="29381">MPPHQDSVRLPMMQPIRRPSIIDQAELELRNAIFVGDLRPGDSVPEVQVSKQMGISRSSLREACQRLVRDGLLTQIPGRGLFVTRMDAGTMSDFIDYRLGIEMQAATNVAEHVAALRADGRQEQIPALLAPLRECVERTRRALAAGEVIEAGNADLDLHQRLAEIARNRFLVTAMNTIVILTRMGTFSDPRGYGVRADLTTTHEELVAALEAGDASQARRLLRESLRDLAARLRGGGEDQELVRDPDLLESDGPEWTTLEGEAPSGT</sequence>
<dbReference type="PANTHER" id="PTHR43537">
    <property type="entry name" value="TRANSCRIPTIONAL REGULATOR, GNTR FAMILY"/>
    <property type="match status" value="1"/>
</dbReference>
<dbReference type="EMBL" id="DWWC01000069">
    <property type="protein sequence ID" value="HJC68704.1"/>
    <property type="molecule type" value="Genomic_DNA"/>
</dbReference>
<dbReference type="SUPFAM" id="SSF46785">
    <property type="entry name" value="Winged helix' DNA-binding domain"/>
    <property type="match status" value="1"/>
</dbReference>
<evidence type="ECO:0000256" key="3">
    <source>
        <dbReference type="ARBA" id="ARBA00023163"/>
    </source>
</evidence>
<evidence type="ECO:0000256" key="1">
    <source>
        <dbReference type="ARBA" id="ARBA00023015"/>
    </source>
</evidence>
<reference evidence="6" key="2">
    <citation type="submission" date="2021-04" db="EMBL/GenBank/DDBJ databases">
        <authorList>
            <person name="Gilroy R."/>
        </authorList>
    </citation>
    <scope>NUCLEOTIDE SEQUENCE</scope>
    <source>
        <strain evidence="6">CHK130-7132</strain>
    </source>
</reference>
<dbReference type="Proteomes" id="UP000823854">
    <property type="component" value="Unassembled WGS sequence"/>
</dbReference>
<evidence type="ECO:0000259" key="5">
    <source>
        <dbReference type="PROSITE" id="PS50949"/>
    </source>
</evidence>
<accession>A0A9D2PYJ3</accession>
<evidence type="ECO:0000256" key="2">
    <source>
        <dbReference type="ARBA" id="ARBA00023125"/>
    </source>
</evidence>
<protein>
    <submittedName>
        <fullName evidence="6">GntR family transcriptional regulator</fullName>
    </submittedName>
</protein>
<dbReference type="PANTHER" id="PTHR43537:SF45">
    <property type="entry name" value="GNTR FAMILY REGULATORY PROTEIN"/>
    <property type="match status" value="1"/>
</dbReference>
<dbReference type="CDD" id="cd07377">
    <property type="entry name" value="WHTH_GntR"/>
    <property type="match status" value="1"/>
</dbReference>
<dbReference type="Gene3D" id="1.10.10.10">
    <property type="entry name" value="Winged helix-like DNA-binding domain superfamily/Winged helix DNA-binding domain"/>
    <property type="match status" value="1"/>
</dbReference>
<dbReference type="PROSITE" id="PS50949">
    <property type="entry name" value="HTH_GNTR"/>
    <property type="match status" value="1"/>
</dbReference>
<keyword evidence="1" id="KW-0805">Transcription regulation</keyword>
<dbReference type="SMART" id="SM00895">
    <property type="entry name" value="FCD"/>
    <property type="match status" value="1"/>
</dbReference>